<evidence type="ECO:0000256" key="1">
    <source>
        <dbReference type="SAM" id="Phobius"/>
    </source>
</evidence>
<dbReference type="Proteomes" id="UP000306888">
    <property type="component" value="Unassembled WGS sequence"/>
</dbReference>
<organism evidence="3 4">
    <name type="scientific">Clostridium sartagoforme</name>
    <dbReference type="NCBI Taxonomy" id="84031"/>
    <lineage>
        <taxon>Bacteria</taxon>
        <taxon>Bacillati</taxon>
        <taxon>Bacillota</taxon>
        <taxon>Clostridia</taxon>
        <taxon>Eubacteriales</taxon>
        <taxon>Clostridiaceae</taxon>
        <taxon>Clostridium</taxon>
    </lineage>
</organism>
<evidence type="ECO:0000313" key="3">
    <source>
        <dbReference type="EMBL" id="TGY43494.1"/>
    </source>
</evidence>
<evidence type="ECO:0000313" key="4">
    <source>
        <dbReference type="Proteomes" id="UP000306888"/>
    </source>
</evidence>
<dbReference type="EMBL" id="SRYR01000001">
    <property type="protein sequence ID" value="TGY43494.1"/>
    <property type="molecule type" value="Genomic_DNA"/>
</dbReference>
<keyword evidence="1" id="KW-1133">Transmembrane helix</keyword>
<proteinExistence type="predicted"/>
<dbReference type="RefSeq" id="WP_136003833.1">
    <property type="nucleotide sequence ID" value="NZ_SRYR01000001.1"/>
</dbReference>
<dbReference type="OrthoDB" id="1893490at2"/>
<feature type="transmembrane region" description="Helical" evidence="1">
    <location>
        <begin position="52"/>
        <end position="75"/>
    </location>
</feature>
<feature type="domain" description="DUF4179" evidence="2">
    <location>
        <begin position="54"/>
        <end position="131"/>
    </location>
</feature>
<sequence length="461" mass="53720">MMDLDKELKNLKEEEIKAPDNFEELMRGALNKNNIENERIEIKKRLNFNNKYLKVALILMVFILVFNFNSVSAMIKKLIGYESYFSYYSYVEKLNESGELQEVNEKVKFNNGKEVTIEAVVYDNKYVSVFMKGNINYIERFLPNDYPPELDEDISSKSNIEVLDGDVASGTGIYSEKDDNGDILCVEMYKIGANRDNFTLRIIEEGESKDVIINIDNSKTVEVKNIIPDNNKIEIDGVKFIVNNVRVSPLAINLDYSVISEDEEKVEAIQINKGNFFNEGIYLSPNIEGRNIDRLGLVAYDEKEVLENGIRIVENFAFKDLAIDKFNKANIVIESARFSEDLDIDINSTIKDTWINDYIFIEELNYNKEKEIVDIAYWSKYEKKWFDKYLPYEILPYNGYFSHEVSNHQSNIKDYLGDDYKKFTFLRTQVNMNENNKIFISNNKAVDISKKDRTIKVKIDY</sequence>
<dbReference type="AlphaFoldDB" id="A0A4S2DQR9"/>
<keyword evidence="1" id="KW-0472">Membrane</keyword>
<keyword evidence="4" id="KW-1185">Reference proteome</keyword>
<dbReference type="InterPro" id="IPR025436">
    <property type="entry name" value="DUF4179"/>
</dbReference>
<comment type="caution">
    <text evidence="3">The sequence shown here is derived from an EMBL/GenBank/DDBJ whole genome shotgun (WGS) entry which is preliminary data.</text>
</comment>
<dbReference type="Pfam" id="PF13786">
    <property type="entry name" value="DUF4179"/>
    <property type="match status" value="1"/>
</dbReference>
<accession>A0A4S2DQR9</accession>
<protein>
    <submittedName>
        <fullName evidence="3">DUF4179 domain-containing protein</fullName>
    </submittedName>
</protein>
<gene>
    <name evidence="3" type="ORF">E5347_01400</name>
</gene>
<name>A0A4S2DQR9_9CLOT</name>
<evidence type="ECO:0000259" key="2">
    <source>
        <dbReference type="Pfam" id="PF13786"/>
    </source>
</evidence>
<keyword evidence="1" id="KW-0812">Transmembrane</keyword>
<reference evidence="3 4" key="1">
    <citation type="submission" date="2019-04" db="EMBL/GenBank/DDBJ databases">
        <title>Microbes associate with the intestines of laboratory mice.</title>
        <authorList>
            <person name="Navarre W."/>
            <person name="Wong E."/>
            <person name="Huang K."/>
            <person name="Tropini C."/>
            <person name="Ng K."/>
            <person name="Yu B."/>
        </authorList>
    </citation>
    <scope>NUCLEOTIDE SEQUENCE [LARGE SCALE GENOMIC DNA]</scope>
    <source>
        <strain evidence="3 4">NM50_B9-20</strain>
    </source>
</reference>